<comment type="caution">
    <text evidence="1">The sequence shown here is derived from an EMBL/GenBank/DDBJ whole genome shotgun (WGS) entry which is preliminary data.</text>
</comment>
<dbReference type="Proteomes" id="UP000215590">
    <property type="component" value="Unassembled WGS sequence"/>
</dbReference>
<keyword evidence="2" id="KW-1185">Reference proteome</keyword>
<dbReference type="OrthoDB" id="8100687at2"/>
<evidence type="ECO:0000313" key="2">
    <source>
        <dbReference type="Proteomes" id="UP000215590"/>
    </source>
</evidence>
<proteinExistence type="predicted"/>
<protein>
    <submittedName>
        <fullName evidence="1">Uncharacterized protein</fullName>
    </submittedName>
</protein>
<gene>
    <name evidence="1" type="ORF">CEV31_3885</name>
</gene>
<sequence>MIVKVGAARREWADTAVIYDETIDKSHTETTADGSLQISFVASAIHGRDRDSSQYRYTMIFSADELSILSGSGSD</sequence>
<evidence type="ECO:0000313" key="1">
    <source>
        <dbReference type="EMBL" id="OYR09259.1"/>
    </source>
</evidence>
<name>A0A256F314_9HYPH</name>
<dbReference type="AlphaFoldDB" id="A0A256F314"/>
<organism evidence="1 2">
    <name type="scientific">Brucella thiophenivorans</name>
    <dbReference type="NCBI Taxonomy" id="571255"/>
    <lineage>
        <taxon>Bacteria</taxon>
        <taxon>Pseudomonadati</taxon>
        <taxon>Pseudomonadota</taxon>
        <taxon>Alphaproteobacteria</taxon>
        <taxon>Hyphomicrobiales</taxon>
        <taxon>Brucellaceae</taxon>
        <taxon>Brucella/Ochrobactrum group</taxon>
        <taxon>Brucella</taxon>
    </lineage>
</organism>
<accession>A0A256F314</accession>
<dbReference type="EMBL" id="NNRJ01000064">
    <property type="protein sequence ID" value="OYR09259.1"/>
    <property type="molecule type" value="Genomic_DNA"/>
</dbReference>
<reference evidence="1 2" key="1">
    <citation type="submission" date="2017-07" db="EMBL/GenBank/DDBJ databases">
        <title>Phylogenetic study on the rhizospheric bacterium Ochrobactrum sp. A44.</title>
        <authorList>
            <person name="Krzyzanowska D.M."/>
            <person name="Ossowicki A."/>
            <person name="Rajewska M."/>
            <person name="Maciag T."/>
            <person name="Kaczynski Z."/>
            <person name="Czerwicka M."/>
            <person name="Jafra S."/>
        </authorList>
    </citation>
    <scope>NUCLEOTIDE SEQUENCE [LARGE SCALE GENOMIC DNA]</scope>
    <source>
        <strain evidence="1 2">DSM 7216</strain>
    </source>
</reference>
<dbReference type="RefSeq" id="WP_094509653.1">
    <property type="nucleotide sequence ID" value="NZ_JBHEEK010000022.1"/>
</dbReference>